<evidence type="ECO:0000313" key="4">
    <source>
        <dbReference type="Proteomes" id="UP000800094"/>
    </source>
</evidence>
<dbReference type="OrthoDB" id="3793429at2759"/>
<protein>
    <submittedName>
        <fullName evidence="3">Uncharacterized protein</fullName>
    </submittedName>
</protein>
<feature type="compositionally biased region" description="Basic and acidic residues" evidence="2">
    <location>
        <begin position="392"/>
        <end position="403"/>
    </location>
</feature>
<feature type="region of interest" description="Disordered" evidence="2">
    <location>
        <begin position="1"/>
        <end position="39"/>
    </location>
</feature>
<reference evidence="3" key="1">
    <citation type="journal article" date="2020" name="Stud. Mycol.">
        <title>101 Dothideomycetes genomes: a test case for predicting lifestyles and emergence of pathogens.</title>
        <authorList>
            <person name="Haridas S."/>
            <person name="Albert R."/>
            <person name="Binder M."/>
            <person name="Bloem J."/>
            <person name="Labutti K."/>
            <person name="Salamov A."/>
            <person name="Andreopoulos B."/>
            <person name="Baker S."/>
            <person name="Barry K."/>
            <person name="Bills G."/>
            <person name="Bluhm B."/>
            <person name="Cannon C."/>
            <person name="Castanera R."/>
            <person name="Culley D."/>
            <person name="Daum C."/>
            <person name="Ezra D."/>
            <person name="Gonzalez J."/>
            <person name="Henrissat B."/>
            <person name="Kuo A."/>
            <person name="Liang C."/>
            <person name="Lipzen A."/>
            <person name="Lutzoni F."/>
            <person name="Magnuson J."/>
            <person name="Mondo S."/>
            <person name="Nolan M."/>
            <person name="Ohm R."/>
            <person name="Pangilinan J."/>
            <person name="Park H.-J."/>
            <person name="Ramirez L."/>
            <person name="Alfaro M."/>
            <person name="Sun H."/>
            <person name="Tritt A."/>
            <person name="Yoshinaga Y."/>
            <person name="Zwiers L.-H."/>
            <person name="Turgeon B."/>
            <person name="Goodwin S."/>
            <person name="Spatafora J."/>
            <person name="Crous P."/>
            <person name="Grigoriev I."/>
        </authorList>
    </citation>
    <scope>NUCLEOTIDE SEQUENCE</scope>
    <source>
        <strain evidence="3">CBS 122368</strain>
    </source>
</reference>
<evidence type="ECO:0000313" key="3">
    <source>
        <dbReference type="EMBL" id="KAF2241936.1"/>
    </source>
</evidence>
<feature type="compositionally biased region" description="Low complexity" evidence="2">
    <location>
        <begin position="566"/>
        <end position="577"/>
    </location>
</feature>
<feature type="coiled-coil region" evidence="1">
    <location>
        <begin position="122"/>
        <end position="240"/>
    </location>
</feature>
<organism evidence="3 4">
    <name type="scientific">Trematosphaeria pertusa</name>
    <dbReference type="NCBI Taxonomy" id="390896"/>
    <lineage>
        <taxon>Eukaryota</taxon>
        <taxon>Fungi</taxon>
        <taxon>Dikarya</taxon>
        <taxon>Ascomycota</taxon>
        <taxon>Pezizomycotina</taxon>
        <taxon>Dothideomycetes</taxon>
        <taxon>Pleosporomycetidae</taxon>
        <taxon>Pleosporales</taxon>
        <taxon>Massarineae</taxon>
        <taxon>Trematosphaeriaceae</taxon>
        <taxon>Trematosphaeria</taxon>
    </lineage>
</organism>
<dbReference type="EMBL" id="ML987209">
    <property type="protein sequence ID" value="KAF2241936.1"/>
    <property type="molecule type" value="Genomic_DNA"/>
</dbReference>
<feature type="compositionally biased region" description="Polar residues" evidence="2">
    <location>
        <begin position="364"/>
        <end position="388"/>
    </location>
</feature>
<dbReference type="Proteomes" id="UP000800094">
    <property type="component" value="Unassembled WGS sequence"/>
</dbReference>
<evidence type="ECO:0000256" key="1">
    <source>
        <dbReference type="SAM" id="Coils"/>
    </source>
</evidence>
<dbReference type="RefSeq" id="XP_033676940.1">
    <property type="nucleotide sequence ID" value="XM_033820154.1"/>
</dbReference>
<proteinExistence type="predicted"/>
<sequence>MWGLADKKYKGLKGMGGRPSREINPDPGPCPPPKSDVDKEYHVRDHWGREHGRLRDEIARWVDFRWHQFKKREDSKIFNKYKEAVHGYQQNKGIDWDVELQLDRQTKLDEWREYYLYEHRKRGALEKELEHRKQKLVSAKERMGEAERNRSVGIHPNALLARWRELIEYKKKISQAQKEVDMAQKRLKVLRVEESRSAVEKDIMIAQAEEDLESAQKSLEAQKSDELDQLKREDQRVRAQEALATAQGNVSCANTRLEQLDTLLEWIAGQFADIATEYVSSSWGGKHNRDLLEGWEKYYAYMRERLQAKQDWQAKFLQYGWTKGRTEAEEARDDWLDPQERIRPIKALLAWIEREFPEIAAQYAPSSQDSPSSGDNQNQAILPSSKPSPSEAPHKASRLDRAGKRTPRKGKSAREQSPLHQVQLSKVSKPRQRGRRPPNQKRSTTRDSVGNAVGQEEEESHKAAVRRSARISQQTRNPESPSPPFLRATKTSSRSCPDGIVRRSARISDRTKKKPRPLGADQEVEPVQSRTPARRKSARRIATSTNAAYSGMPQGISKTTRRRKTATAAAATKRTRG</sequence>
<dbReference type="AlphaFoldDB" id="A0A6A6HV00"/>
<keyword evidence="4" id="KW-1185">Reference proteome</keyword>
<feature type="compositionally biased region" description="Polar residues" evidence="2">
    <location>
        <begin position="470"/>
        <end position="479"/>
    </location>
</feature>
<feature type="compositionally biased region" description="Basic residues" evidence="2">
    <location>
        <begin position="428"/>
        <end position="439"/>
    </location>
</feature>
<gene>
    <name evidence="3" type="ORF">BU26DRAFT_162013</name>
</gene>
<name>A0A6A6HV00_9PLEO</name>
<dbReference type="GeneID" id="54573484"/>
<accession>A0A6A6HV00</accession>
<keyword evidence="1" id="KW-0175">Coiled coil</keyword>
<evidence type="ECO:0000256" key="2">
    <source>
        <dbReference type="SAM" id="MobiDB-lite"/>
    </source>
</evidence>
<feature type="region of interest" description="Disordered" evidence="2">
    <location>
        <begin position="363"/>
        <end position="577"/>
    </location>
</feature>